<sequence>MATAKVFDVSAAYSELNKACIAQSYNRVVTLATKILSHQPLEYPALQCKAVALIRTEKYEDCLALIKKFPELLKYVVFEKAYSEYRLNRINEAAKTLENADPEDLRILELKAQVCYRKEEFEEAYTCLRKVIRNSQDDFEEERLTNLAAVAASASCFKGTNIDIDVAPEMYEAKFNLACLQIGRGNYHSAEKLLKEAEELCRITLADDAEVTQDEIDQELAPIRAQQAYLLQQSKKEEAANQIYQAVTRHRSIDSALLAVIANNIVCINKEQNIFDSRKRIKMTSTDGLQHKLLAKQRRDILMNQALFYFHTNQADACHSKLRSVLQEDPRSSRGNLLLAAQMIKEKQYERAVSLLRKYCDAERNGPDNPMESDANLEVKLALAQLLLRSVINGQLSGGIPHPQKALDVVRFLEESLAESELNAPGLICTRIALYLLGCAGEGAPLKREDALGAINNLVQSALTWYESTNEESADYVHLLDRCANVLLQNGQAELAARLCERQLAKLDMKFNSNDDQKASARQGLIARLVRAYAQFDRPKAEAACKSLKFRETVTEADVDSLETAFLYGAKAVKRHGRPGDQPSAEVKVKATPGSTPGPSSAGNDTQVIKKRKHRKKRAIRLPKNCQPGVMPDPERWLPRRERTYYRGKRRDKRHVTSRGPQGQVTGSAELDAVIQSPKVNSNPSPRPDPTAGASAVTAGSTPKQTSGAARQQQRKGRRKGR</sequence>
<dbReference type="Proteomes" id="UP001497525">
    <property type="component" value="Unassembled WGS sequence"/>
</dbReference>
<keyword evidence="5" id="KW-0963">Cytoplasm</keyword>
<dbReference type="Pfam" id="PF08492">
    <property type="entry name" value="SRP72"/>
    <property type="match status" value="1"/>
</dbReference>
<evidence type="ECO:0000256" key="3">
    <source>
        <dbReference type="ARBA" id="ARBA00007676"/>
    </source>
</evidence>
<dbReference type="PANTHER" id="PTHR14094:SF9">
    <property type="entry name" value="SIGNAL RECOGNITION PARTICLE SUBUNIT SRP72"/>
    <property type="match status" value="1"/>
</dbReference>
<evidence type="ECO:0000256" key="8">
    <source>
        <dbReference type="ARBA" id="ARBA00023274"/>
    </source>
</evidence>
<comment type="similarity">
    <text evidence="3">Belongs to the SRP72 family.</text>
</comment>
<dbReference type="InterPro" id="IPR019734">
    <property type="entry name" value="TPR_rpt"/>
</dbReference>
<dbReference type="PIRSF" id="PIRSF038922">
    <property type="entry name" value="SRP72"/>
    <property type="match status" value="1"/>
</dbReference>
<feature type="compositionally biased region" description="Basic and acidic residues" evidence="9">
    <location>
        <begin position="633"/>
        <end position="645"/>
    </location>
</feature>
<dbReference type="SUPFAM" id="SSF48452">
    <property type="entry name" value="TPR-like"/>
    <property type="match status" value="2"/>
</dbReference>
<evidence type="ECO:0000256" key="9">
    <source>
        <dbReference type="SAM" id="MobiDB-lite"/>
    </source>
</evidence>
<dbReference type="GO" id="GO:0008312">
    <property type="term" value="F:7S RNA binding"/>
    <property type="evidence" value="ECO:0007669"/>
    <property type="project" value="InterPro"/>
</dbReference>
<dbReference type="GO" id="GO:0006614">
    <property type="term" value="P:SRP-dependent cotranslational protein targeting to membrane"/>
    <property type="evidence" value="ECO:0007669"/>
    <property type="project" value="InterPro"/>
</dbReference>
<dbReference type="GO" id="GO:0005786">
    <property type="term" value="C:signal recognition particle, endoplasmic reticulum targeting"/>
    <property type="evidence" value="ECO:0007669"/>
    <property type="project" value="UniProtKB-KW"/>
</dbReference>
<feature type="compositionally biased region" description="Polar residues" evidence="9">
    <location>
        <begin position="593"/>
        <end position="607"/>
    </location>
</feature>
<evidence type="ECO:0000313" key="11">
    <source>
        <dbReference type="EMBL" id="CAL5133504.1"/>
    </source>
</evidence>
<evidence type="ECO:0000313" key="12">
    <source>
        <dbReference type="Proteomes" id="UP001497525"/>
    </source>
</evidence>
<dbReference type="InterPro" id="IPR011990">
    <property type="entry name" value="TPR-like_helical_dom_sf"/>
</dbReference>
<dbReference type="AlphaFoldDB" id="A0AAV2TBK1"/>
<evidence type="ECO:0000256" key="6">
    <source>
        <dbReference type="ARBA" id="ARBA00022824"/>
    </source>
</evidence>
<dbReference type="PANTHER" id="PTHR14094">
    <property type="entry name" value="SIGNAL RECOGNITION PARTICLE 72"/>
    <property type="match status" value="1"/>
</dbReference>
<dbReference type="Gene3D" id="1.25.40.10">
    <property type="entry name" value="Tetratricopeptide repeat domain"/>
    <property type="match status" value="2"/>
</dbReference>
<feature type="compositionally biased region" description="Basic residues" evidence="9">
    <location>
        <begin position="609"/>
        <end position="621"/>
    </location>
</feature>
<dbReference type="Pfam" id="PF17004">
    <property type="entry name" value="SRP_TPR_like"/>
    <property type="match status" value="1"/>
</dbReference>
<dbReference type="EMBL" id="CAXLJL010000156">
    <property type="protein sequence ID" value="CAL5133504.1"/>
    <property type="molecule type" value="Genomic_DNA"/>
</dbReference>
<protein>
    <recommendedName>
        <fullName evidence="4">Signal recognition particle subunit SRP72</fullName>
    </recommendedName>
</protein>
<feature type="compositionally biased region" description="Basic residues" evidence="9">
    <location>
        <begin position="646"/>
        <end position="657"/>
    </location>
</feature>
<feature type="compositionally biased region" description="Basic residues" evidence="9">
    <location>
        <begin position="713"/>
        <end position="722"/>
    </location>
</feature>
<dbReference type="SMART" id="SM00028">
    <property type="entry name" value="TPR"/>
    <property type="match status" value="2"/>
</dbReference>
<name>A0AAV2TBK1_CALDB</name>
<evidence type="ECO:0000256" key="4">
    <source>
        <dbReference type="ARBA" id="ARBA00018350"/>
    </source>
</evidence>
<evidence type="ECO:0000256" key="7">
    <source>
        <dbReference type="ARBA" id="ARBA00023135"/>
    </source>
</evidence>
<comment type="subcellular location">
    <subcellularLocation>
        <location evidence="2">Cytoplasm</location>
    </subcellularLocation>
    <subcellularLocation>
        <location evidence="1">Endoplasmic reticulum</location>
    </subcellularLocation>
</comment>
<keyword evidence="8" id="KW-0687">Ribonucleoprotein</keyword>
<dbReference type="InterPro" id="IPR013699">
    <property type="entry name" value="Signal_recog_part_SRP72_RNA-bd"/>
</dbReference>
<dbReference type="GO" id="GO:0005783">
    <property type="term" value="C:endoplasmic reticulum"/>
    <property type="evidence" value="ECO:0007669"/>
    <property type="project" value="UniProtKB-SubCell"/>
</dbReference>
<gene>
    <name evidence="11" type="ORF">CDAUBV1_LOCUS6733</name>
</gene>
<proteinExistence type="inferred from homology"/>
<keyword evidence="6" id="KW-0256">Endoplasmic reticulum</keyword>
<feature type="compositionally biased region" description="Low complexity" evidence="9">
    <location>
        <begin position="691"/>
        <end position="712"/>
    </location>
</feature>
<dbReference type="InterPro" id="IPR031545">
    <property type="entry name" value="SRP72_TPR-like"/>
</dbReference>
<feature type="domain" description="Signal recognition particle SRP72 subunit RNA-binding" evidence="10">
    <location>
        <begin position="602"/>
        <end position="648"/>
    </location>
</feature>
<accession>A0AAV2TBK1</accession>
<evidence type="ECO:0000256" key="5">
    <source>
        <dbReference type="ARBA" id="ARBA00022490"/>
    </source>
</evidence>
<feature type="region of interest" description="Disordered" evidence="9">
    <location>
        <begin position="575"/>
        <end position="722"/>
    </location>
</feature>
<reference evidence="11" key="1">
    <citation type="submission" date="2024-06" db="EMBL/GenBank/DDBJ databases">
        <authorList>
            <person name="Liu X."/>
            <person name="Lenzi L."/>
            <person name="Haldenby T S."/>
            <person name="Uol C."/>
        </authorList>
    </citation>
    <scope>NUCLEOTIDE SEQUENCE</scope>
</reference>
<evidence type="ECO:0000259" key="10">
    <source>
        <dbReference type="Pfam" id="PF08492"/>
    </source>
</evidence>
<dbReference type="GO" id="GO:0043022">
    <property type="term" value="F:ribosome binding"/>
    <property type="evidence" value="ECO:0007669"/>
    <property type="project" value="TreeGrafter"/>
</dbReference>
<evidence type="ECO:0000256" key="1">
    <source>
        <dbReference type="ARBA" id="ARBA00004240"/>
    </source>
</evidence>
<keyword evidence="7" id="KW-0733">Signal recognition particle</keyword>
<evidence type="ECO:0000256" key="2">
    <source>
        <dbReference type="ARBA" id="ARBA00004496"/>
    </source>
</evidence>
<comment type="caution">
    <text evidence="11">The sequence shown here is derived from an EMBL/GenBank/DDBJ whole genome shotgun (WGS) entry which is preliminary data.</text>
</comment>
<organism evidence="11 12">
    <name type="scientific">Calicophoron daubneyi</name>
    <name type="common">Rumen fluke</name>
    <name type="synonym">Paramphistomum daubneyi</name>
    <dbReference type="NCBI Taxonomy" id="300641"/>
    <lineage>
        <taxon>Eukaryota</taxon>
        <taxon>Metazoa</taxon>
        <taxon>Spiralia</taxon>
        <taxon>Lophotrochozoa</taxon>
        <taxon>Platyhelminthes</taxon>
        <taxon>Trematoda</taxon>
        <taxon>Digenea</taxon>
        <taxon>Plagiorchiida</taxon>
        <taxon>Pronocephalata</taxon>
        <taxon>Paramphistomoidea</taxon>
        <taxon>Paramphistomidae</taxon>
        <taxon>Calicophoron</taxon>
    </lineage>
</organism>
<dbReference type="InterPro" id="IPR026270">
    <property type="entry name" value="SRP72"/>
</dbReference>